<gene>
    <name evidence="3" type="ORF">EFK50_14915</name>
</gene>
<dbReference type="InterPro" id="IPR013486">
    <property type="entry name" value="SpoIID/LytB"/>
</dbReference>
<feature type="signal peptide" evidence="1">
    <location>
        <begin position="1"/>
        <end position="20"/>
    </location>
</feature>
<feature type="domain" description="Sporulation stage II protein D amidase enhancer LytB N-terminal" evidence="2">
    <location>
        <begin position="197"/>
        <end position="283"/>
    </location>
</feature>
<dbReference type="AlphaFoldDB" id="A0A3N0CHV0"/>
<dbReference type="EMBL" id="RJSE01000007">
    <property type="protein sequence ID" value="RNL63004.1"/>
    <property type="molecule type" value="Genomic_DNA"/>
</dbReference>
<organism evidence="3 4">
    <name type="scientific">Nocardioides marmoriginsengisoli</name>
    <dbReference type="NCBI Taxonomy" id="661483"/>
    <lineage>
        <taxon>Bacteria</taxon>
        <taxon>Bacillati</taxon>
        <taxon>Actinomycetota</taxon>
        <taxon>Actinomycetes</taxon>
        <taxon>Propionibacteriales</taxon>
        <taxon>Nocardioidaceae</taxon>
        <taxon>Nocardioides</taxon>
    </lineage>
</organism>
<dbReference type="PANTHER" id="PTHR30032:SF4">
    <property type="entry name" value="AMIDASE ENHANCER"/>
    <property type="match status" value="1"/>
</dbReference>
<dbReference type="InterPro" id="IPR013693">
    <property type="entry name" value="SpoIID/LytB_N"/>
</dbReference>
<dbReference type="InterPro" id="IPR051922">
    <property type="entry name" value="Bact_Sporulation_Assoc"/>
</dbReference>
<evidence type="ECO:0000313" key="3">
    <source>
        <dbReference type="EMBL" id="RNL63004.1"/>
    </source>
</evidence>
<proteinExistence type="predicted"/>
<comment type="caution">
    <text evidence="3">The sequence shown here is derived from an EMBL/GenBank/DDBJ whole genome shotgun (WGS) entry which is preliminary data.</text>
</comment>
<reference evidence="3 4" key="1">
    <citation type="submission" date="2018-11" db="EMBL/GenBank/DDBJ databases">
        <authorList>
            <person name="Li F."/>
        </authorList>
    </citation>
    <scope>NUCLEOTIDE SEQUENCE [LARGE SCALE GENOMIC DNA]</scope>
    <source>
        <strain evidence="3 4">Gsoil 097</strain>
    </source>
</reference>
<evidence type="ECO:0000259" key="2">
    <source>
        <dbReference type="Pfam" id="PF08486"/>
    </source>
</evidence>
<name>A0A3N0CHV0_9ACTN</name>
<accession>A0A3N0CHV0</accession>
<dbReference type="NCBIfam" id="TIGR02669">
    <property type="entry name" value="SpoIID_LytB"/>
    <property type="match status" value="1"/>
</dbReference>
<evidence type="ECO:0000256" key="1">
    <source>
        <dbReference type="SAM" id="SignalP"/>
    </source>
</evidence>
<keyword evidence="1" id="KW-0732">Signal</keyword>
<keyword evidence="4" id="KW-1185">Reference proteome</keyword>
<dbReference type="Pfam" id="PF08486">
    <property type="entry name" value="SpoIID"/>
    <property type="match status" value="1"/>
</dbReference>
<dbReference type="OrthoDB" id="9773852at2"/>
<dbReference type="GO" id="GO:0030435">
    <property type="term" value="P:sporulation resulting in formation of a cellular spore"/>
    <property type="evidence" value="ECO:0007669"/>
    <property type="project" value="InterPro"/>
</dbReference>
<protein>
    <submittedName>
        <fullName evidence="3">SpoIID/LytB domain-containing protein</fullName>
    </submittedName>
</protein>
<dbReference type="GO" id="GO:0030288">
    <property type="term" value="C:outer membrane-bounded periplasmic space"/>
    <property type="evidence" value="ECO:0007669"/>
    <property type="project" value="TreeGrafter"/>
</dbReference>
<sequence>MATMRTRIVLVLTAFAVTFAGLPAADARGRGVPASDPPVNPSASLLVTGEGYGHGRGMSQWGAVNAAIQGKDYKTILKFYYPGTAFASVSARLRVLITGDRDNNTTVKAAKGLSVYDFGSRKAYRLTKATARAWQLRTVQGKTRVYYRTAKWHLYRTGGRVALKGIGEFRSSTGILVLRLPSGDRKYRGALRFAGSDTVNVLSLENYLKGVVPAEMPAGWRPQALQAQAVAARSYALNKRDRFLSRYYQICDTTACQVYKGVGVEDSRTNQAVAATAGQVLTYGGKPAFTEFSASSGGWTSAGDVPYLKAQQDIYSVADNDPYVPWSPEVRINTATLAKKYPQIGTLKKLQITTREGLGDWGGRVQTILLDGTAKDLVISGDDFRSLYGLRSTLFKFGP</sequence>
<dbReference type="PANTHER" id="PTHR30032">
    <property type="entry name" value="N-ACETYLMURAMOYL-L-ALANINE AMIDASE-RELATED"/>
    <property type="match status" value="1"/>
</dbReference>
<feature type="chain" id="PRO_5039493949" evidence="1">
    <location>
        <begin position="21"/>
        <end position="399"/>
    </location>
</feature>
<dbReference type="Proteomes" id="UP000267128">
    <property type="component" value="Unassembled WGS sequence"/>
</dbReference>
<evidence type="ECO:0000313" key="4">
    <source>
        <dbReference type="Proteomes" id="UP000267128"/>
    </source>
</evidence>